<dbReference type="RefSeq" id="WP_185721278.1">
    <property type="nucleotide sequence ID" value="NZ_BAAAWI010000001.1"/>
</dbReference>
<name>A0A7G7MNU9_9PSEU</name>
<evidence type="ECO:0000313" key="3">
    <source>
        <dbReference type="Proteomes" id="UP000515728"/>
    </source>
</evidence>
<accession>A0A7G7MNU9</accession>
<dbReference type="AlphaFoldDB" id="A0A7G7MNU9"/>
<dbReference type="InterPro" id="IPR023833">
    <property type="entry name" value="Signal_pept_SipW-depend-type"/>
</dbReference>
<organism evidence="2 3">
    <name type="scientific">Pseudonocardia petroleophila</name>
    <dbReference type="NCBI Taxonomy" id="37331"/>
    <lineage>
        <taxon>Bacteria</taxon>
        <taxon>Bacillati</taxon>
        <taxon>Actinomycetota</taxon>
        <taxon>Actinomycetes</taxon>
        <taxon>Pseudonocardiales</taxon>
        <taxon>Pseudonocardiaceae</taxon>
        <taxon>Pseudonocardia</taxon>
    </lineage>
</organism>
<dbReference type="Proteomes" id="UP000515728">
    <property type="component" value="Chromosome"/>
</dbReference>
<dbReference type="InterPro" id="IPR022121">
    <property type="entry name" value="Peptidase_M73_camelysin"/>
</dbReference>
<evidence type="ECO:0008006" key="4">
    <source>
        <dbReference type="Google" id="ProtNLM"/>
    </source>
</evidence>
<gene>
    <name evidence="2" type="ORF">H6H00_11565</name>
</gene>
<feature type="chain" id="PRO_5028843196" description="SipW-cognate class signal peptide" evidence="1">
    <location>
        <begin position="33"/>
        <end position="188"/>
    </location>
</feature>
<proteinExistence type="predicted"/>
<dbReference type="KEGG" id="ppel:H6H00_11565"/>
<evidence type="ECO:0000313" key="2">
    <source>
        <dbReference type="EMBL" id="QNG54460.1"/>
    </source>
</evidence>
<keyword evidence="1" id="KW-0732">Signal</keyword>
<dbReference type="NCBIfam" id="TIGR04088">
    <property type="entry name" value="cognate_SipW"/>
    <property type="match status" value="1"/>
</dbReference>
<dbReference type="Pfam" id="PF12389">
    <property type="entry name" value="Peptidase_M73"/>
    <property type="match status" value="1"/>
</dbReference>
<sequence length="188" mass="19071">MSVLQKNKKLAAGVGVAAVAAAAIALGAGTYAAFSDTETAPDATFTAGTLNLTVGSPTAAPPVVWENLAPGSRQTVTIEVDNTGTVDGFLKAGYSATGTENGCAEPETDAENPCDDGSELLEQAQLYYGGNLVGTLGGTNTGPFDLFSLPALDAPTNVTFEVRVPDSAGNEIMTDTATMTITFTLVQS</sequence>
<feature type="signal peptide" evidence="1">
    <location>
        <begin position="1"/>
        <end position="32"/>
    </location>
</feature>
<evidence type="ECO:0000256" key="1">
    <source>
        <dbReference type="SAM" id="SignalP"/>
    </source>
</evidence>
<dbReference type="EMBL" id="CP060131">
    <property type="protein sequence ID" value="QNG54460.1"/>
    <property type="molecule type" value="Genomic_DNA"/>
</dbReference>
<protein>
    <recommendedName>
        <fullName evidence="4">SipW-cognate class signal peptide</fullName>
    </recommendedName>
</protein>
<keyword evidence="3" id="KW-1185">Reference proteome</keyword>
<reference evidence="2 3" key="1">
    <citation type="submission" date="2020-08" db="EMBL/GenBank/DDBJ databases">
        <authorList>
            <person name="Mo P."/>
        </authorList>
    </citation>
    <scope>NUCLEOTIDE SEQUENCE [LARGE SCALE GENOMIC DNA]</scope>
    <source>
        <strain evidence="2 3">CGMCC 4.1532</strain>
    </source>
</reference>